<accession>A0ABW2KWI5</accession>
<comment type="caution">
    <text evidence="2">The sequence shown here is derived from an EMBL/GenBank/DDBJ whole genome shotgun (WGS) entry which is preliminary data.</text>
</comment>
<keyword evidence="1" id="KW-1133">Transmembrane helix</keyword>
<reference evidence="3" key="1">
    <citation type="journal article" date="2019" name="Int. J. Syst. Evol. Microbiol.">
        <title>The Global Catalogue of Microorganisms (GCM) 10K type strain sequencing project: providing services to taxonomists for standard genome sequencing and annotation.</title>
        <authorList>
            <consortium name="The Broad Institute Genomics Platform"/>
            <consortium name="The Broad Institute Genome Sequencing Center for Infectious Disease"/>
            <person name="Wu L."/>
            <person name="Ma J."/>
        </authorList>
    </citation>
    <scope>NUCLEOTIDE SEQUENCE [LARGE SCALE GENOMIC DNA]</scope>
    <source>
        <strain evidence="3">CGMCC 1.16275</strain>
    </source>
</reference>
<keyword evidence="3" id="KW-1185">Reference proteome</keyword>
<gene>
    <name evidence="2" type="ORF">ACFQPS_14130</name>
</gene>
<name>A0ABW2KWI5_9PROT</name>
<dbReference type="InterPro" id="IPR009325">
    <property type="entry name" value="DUF983"/>
</dbReference>
<feature type="transmembrane region" description="Helical" evidence="1">
    <location>
        <begin position="87"/>
        <end position="106"/>
    </location>
</feature>
<keyword evidence="1" id="KW-0812">Transmembrane</keyword>
<sequence>MDSTPRTDGAPAAVSPLRAGLGCTCPRCGRGRLFKGFLSIVERCPVCGLELACNDSGDGPAVFLIFILGFAVVPLALWVAMSVDWPLWVHTILWSAVVLGLTLGMLRPAKAYVLALQYRYRRSDFERGGGDGG</sequence>
<evidence type="ECO:0000256" key="1">
    <source>
        <dbReference type="SAM" id="Phobius"/>
    </source>
</evidence>
<feature type="transmembrane region" description="Helical" evidence="1">
    <location>
        <begin position="61"/>
        <end position="81"/>
    </location>
</feature>
<dbReference type="RefSeq" id="WP_377359865.1">
    <property type="nucleotide sequence ID" value="NZ_JBHTCM010000015.1"/>
</dbReference>
<evidence type="ECO:0000313" key="3">
    <source>
        <dbReference type="Proteomes" id="UP001596456"/>
    </source>
</evidence>
<dbReference type="EMBL" id="JBHTCM010000015">
    <property type="protein sequence ID" value="MFC7334302.1"/>
    <property type="molecule type" value="Genomic_DNA"/>
</dbReference>
<protein>
    <submittedName>
        <fullName evidence="2">DUF983 domain-containing protein</fullName>
    </submittedName>
</protein>
<dbReference type="Proteomes" id="UP001596456">
    <property type="component" value="Unassembled WGS sequence"/>
</dbReference>
<keyword evidence="1" id="KW-0472">Membrane</keyword>
<proteinExistence type="predicted"/>
<organism evidence="2 3">
    <name type="scientific">Rhodocista pekingensis</name>
    <dbReference type="NCBI Taxonomy" id="201185"/>
    <lineage>
        <taxon>Bacteria</taxon>
        <taxon>Pseudomonadati</taxon>
        <taxon>Pseudomonadota</taxon>
        <taxon>Alphaproteobacteria</taxon>
        <taxon>Rhodospirillales</taxon>
        <taxon>Azospirillaceae</taxon>
        <taxon>Rhodocista</taxon>
    </lineage>
</organism>
<evidence type="ECO:0000313" key="2">
    <source>
        <dbReference type="EMBL" id="MFC7334302.1"/>
    </source>
</evidence>
<dbReference type="Pfam" id="PF06170">
    <property type="entry name" value="DUF983"/>
    <property type="match status" value="1"/>
</dbReference>